<organism evidence="2 3">
    <name type="scientific">Coniosporium apollinis</name>
    <dbReference type="NCBI Taxonomy" id="61459"/>
    <lineage>
        <taxon>Eukaryota</taxon>
        <taxon>Fungi</taxon>
        <taxon>Dikarya</taxon>
        <taxon>Ascomycota</taxon>
        <taxon>Pezizomycotina</taxon>
        <taxon>Dothideomycetes</taxon>
        <taxon>Dothideomycetes incertae sedis</taxon>
        <taxon>Coniosporium</taxon>
    </lineage>
</organism>
<protein>
    <recommendedName>
        <fullName evidence="4">Integral membrane protein</fullName>
    </recommendedName>
</protein>
<feature type="transmembrane region" description="Helical" evidence="1">
    <location>
        <begin position="322"/>
        <end position="339"/>
    </location>
</feature>
<dbReference type="EMBL" id="JAPDRL010000027">
    <property type="protein sequence ID" value="KAJ9665603.1"/>
    <property type="molecule type" value="Genomic_DNA"/>
</dbReference>
<feature type="transmembrane region" description="Helical" evidence="1">
    <location>
        <begin position="411"/>
        <end position="433"/>
    </location>
</feature>
<dbReference type="InterPro" id="IPR026749">
    <property type="entry name" value="Tmem135"/>
</dbReference>
<dbReference type="PANTHER" id="PTHR12459:SF15">
    <property type="entry name" value="TRANSMEMBRANE PROTEIN 135"/>
    <property type="match status" value="1"/>
</dbReference>
<keyword evidence="1" id="KW-0472">Membrane</keyword>
<feature type="transmembrane region" description="Helical" evidence="1">
    <location>
        <begin position="80"/>
        <end position="97"/>
    </location>
</feature>
<keyword evidence="1" id="KW-0812">Transmembrane</keyword>
<keyword evidence="3" id="KW-1185">Reference proteome</keyword>
<feature type="transmembrane region" description="Helical" evidence="1">
    <location>
        <begin position="373"/>
        <end position="391"/>
    </location>
</feature>
<comment type="caution">
    <text evidence="2">The sequence shown here is derived from an EMBL/GenBank/DDBJ whole genome shotgun (WGS) entry which is preliminary data.</text>
</comment>
<feature type="transmembrane region" description="Helical" evidence="1">
    <location>
        <begin position="32"/>
        <end position="60"/>
    </location>
</feature>
<dbReference type="PANTHER" id="PTHR12459">
    <property type="entry name" value="TRANSMEMBRANE PROTEIN 135-RELATED"/>
    <property type="match status" value="1"/>
</dbReference>
<dbReference type="Proteomes" id="UP001172684">
    <property type="component" value="Unassembled WGS sequence"/>
</dbReference>
<keyword evidence="1" id="KW-1133">Transmembrane helix</keyword>
<evidence type="ECO:0000313" key="2">
    <source>
        <dbReference type="EMBL" id="KAJ9665603.1"/>
    </source>
</evidence>
<reference evidence="2" key="1">
    <citation type="submission" date="2022-10" db="EMBL/GenBank/DDBJ databases">
        <title>Culturing micro-colonial fungi from biological soil crusts in the Mojave desert and describing Neophaeococcomyces mojavensis, and introducing the new genera and species Taxawa tesnikishii.</title>
        <authorList>
            <person name="Kurbessoian T."/>
            <person name="Stajich J.E."/>
        </authorList>
    </citation>
    <scope>NUCLEOTIDE SEQUENCE</scope>
    <source>
        <strain evidence="2">TK_1</strain>
    </source>
</reference>
<evidence type="ECO:0000256" key="1">
    <source>
        <dbReference type="SAM" id="Phobius"/>
    </source>
</evidence>
<name>A0ABQ9NYD2_9PEZI</name>
<feature type="transmembrane region" description="Helical" evidence="1">
    <location>
        <begin position="198"/>
        <end position="223"/>
    </location>
</feature>
<proteinExistence type="predicted"/>
<gene>
    <name evidence="2" type="ORF">H2201_004295</name>
</gene>
<accession>A0ABQ9NYD2</accession>
<sequence length="504" mass="55586">MGRNSDVVRDYRHLLKPLLYNILRSAAAINRFPAFCGVLVGGSTLLQFPLRSLLTTFLTALYRTHWRRRWQVDHVAVGRLSRFLATLFAAIASFALLNSRQHGRSEGELAHAQAAPRVQDSAIPPDVGTEPLAEPDTITSSQTLKSPLLFQAQDTASLSLPPSALAGKTLDLTLLTTVHALSVLLTTTYPPPSRRTRLTAFISTSTFPLLFTFSSATIMHAYFYAPTRLPRAYVAWISRFARLDSRLLHALREARFGNWRYGREDGLAGLLGDMAEDYGMPRVWGDPAKTVPVPCELVHQGMGKGCELNAGVRFVRAWLDAVKMYLPLRLGVALLRWLLRLRRQRRYGGGMGPGARPAASALPHLLTTALADAARSSAFLAAFVSLFYYGVCLARTRLGPRIFSSKTVTPQMWDSGLCIHAGCLLCGLSFLVLPGDGNRRADIVFFVLPRALGAWFPRRYERRLMWREGAVFAVGAATVITAAMERPERVGGVLGRVLRGVLAE</sequence>
<evidence type="ECO:0008006" key="4">
    <source>
        <dbReference type="Google" id="ProtNLM"/>
    </source>
</evidence>
<evidence type="ECO:0000313" key="3">
    <source>
        <dbReference type="Proteomes" id="UP001172684"/>
    </source>
</evidence>